<evidence type="ECO:0000259" key="10">
    <source>
        <dbReference type="SMART" id="SM00481"/>
    </source>
</evidence>
<evidence type="ECO:0000256" key="3">
    <source>
        <dbReference type="ARBA" id="ARBA00012417"/>
    </source>
</evidence>
<dbReference type="InterPro" id="IPR041931">
    <property type="entry name" value="DNA_pol3_alpha_thumb_dom"/>
</dbReference>
<dbReference type="InterPro" id="IPR040982">
    <property type="entry name" value="DNA_pol3_finger"/>
</dbReference>
<organism evidence="11 12">
    <name type="scientific">Microcoleus asticus IPMA8</name>
    <dbReference type="NCBI Taxonomy" id="2563858"/>
    <lineage>
        <taxon>Bacteria</taxon>
        <taxon>Bacillati</taxon>
        <taxon>Cyanobacteriota</taxon>
        <taxon>Cyanophyceae</taxon>
        <taxon>Oscillatoriophycideae</taxon>
        <taxon>Oscillatoriales</taxon>
        <taxon>Microcoleaceae</taxon>
        <taxon>Microcoleus</taxon>
        <taxon>Microcoleus asticus</taxon>
    </lineage>
</organism>
<dbReference type="InterPro" id="IPR004365">
    <property type="entry name" value="NA-bd_OB_tRNA"/>
</dbReference>
<dbReference type="CDD" id="cd04485">
    <property type="entry name" value="DnaE_OBF"/>
    <property type="match status" value="1"/>
</dbReference>
<evidence type="ECO:0000256" key="1">
    <source>
        <dbReference type="ARBA" id="ARBA00004496"/>
    </source>
</evidence>
<dbReference type="Gene3D" id="3.20.20.140">
    <property type="entry name" value="Metal-dependent hydrolases"/>
    <property type="match status" value="1"/>
</dbReference>
<dbReference type="Gene3D" id="1.10.150.870">
    <property type="match status" value="1"/>
</dbReference>
<keyword evidence="6 11" id="KW-0548">Nucleotidyltransferase</keyword>
<dbReference type="SUPFAM" id="SSF89550">
    <property type="entry name" value="PHP domain-like"/>
    <property type="match status" value="1"/>
</dbReference>
<dbReference type="Pfam" id="PF02811">
    <property type="entry name" value="PHP"/>
    <property type="match status" value="1"/>
</dbReference>
<dbReference type="NCBIfam" id="NF005617">
    <property type="entry name" value="PRK07374.1"/>
    <property type="match status" value="1"/>
</dbReference>
<name>A0ABX2CSS0_9CYAN</name>
<comment type="catalytic activity">
    <reaction evidence="9">
        <text>DNA(n) + a 2'-deoxyribonucleoside 5'-triphosphate = DNA(n+1) + diphosphate</text>
        <dbReference type="Rhea" id="RHEA:22508"/>
        <dbReference type="Rhea" id="RHEA-COMP:17339"/>
        <dbReference type="Rhea" id="RHEA-COMP:17340"/>
        <dbReference type="ChEBI" id="CHEBI:33019"/>
        <dbReference type="ChEBI" id="CHEBI:61560"/>
        <dbReference type="ChEBI" id="CHEBI:173112"/>
        <dbReference type="EC" id="2.7.7.7"/>
    </reaction>
</comment>
<dbReference type="InterPro" id="IPR029460">
    <property type="entry name" value="DNAPol_HHH"/>
</dbReference>
<dbReference type="EMBL" id="SRRZ01000015">
    <property type="protein sequence ID" value="NQE33461.1"/>
    <property type="molecule type" value="Genomic_DNA"/>
</dbReference>
<dbReference type="Gene3D" id="1.10.10.1600">
    <property type="entry name" value="Bacterial DNA polymerase III alpha subunit, thumb domain"/>
    <property type="match status" value="1"/>
</dbReference>
<dbReference type="RefSeq" id="WP_172186137.1">
    <property type="nucleotide sequence ID" value="NZ_CAWPPK010000057.1"/>
</dbReference>
<dbReference type="InterPro" id="IPR003141">
    <property type="entry name" value="Pol/His_phosphatase_N"/>
</dbReference>
<dbReference type="PANTHER" id="PTHR32294:SF0">
    <property type="entry name" value="DNA POLYMERASE III SUBUNIT ALPHA"/>
    <property type="match status" value="1"/>
</dbReference>
<dbReference type="InterPro" id="IPR004805">
    <property type="entry name" value="DnaE2/DnaE/PolC"/>
</dbReference>
<evidence type="ECO:0000313" key="11">
    <source>
        <dbReference type="EMBL" id="NQE33461.1"/>
    </source>
</evidence>
<protein>
    <recommendedName>
        <fullName evidence="4">DNA polymerase III subunit alpha</fullName>
        <ecNumber evidence="3">2.7.7.7</ecNumber>
    </recommendedName>
</protein>
<evidence type="ECO:0000256" key="6">
    <source>
        <dbReference type="ARBA" id="ARBA00022695"/>
    </source>
</evidence>
<dbReference type="SMART" id="SM00481">
    <property type="entry name" value="POLIIIAc"/>
    <property type="match status" value="1"/>
</dbReference>
<evidence type="ECO:0000313" key="12">
    <source>
        <dbReference type="Proteomes" id="UP000702425"/>
    </source>
</evidence>
<dbReference type="EC" id="2.7.7.7" evidence="3"/>
<dbReference type="Pfam" id="PF01336">
    <property type="entry name" value="tRNA_anti-codon"/>
    <property type="match status" value="1"/>
</dbReference>
<evidence type="ECO:0000256" key="7">
    <source>
        <dbReference type="ARBA" id="ARBA00022705"/>
    </source>
</evidence>
<comment type="similarity">
    <text evidence="2">Belongs to the DNA polymerase type-C family. DnaE subfamily.</text>
</comment>
<keyword evidence="5 11" id="KW-0808">Transferase</keyword>
<dbReference type="Proteomes" id="UP000702425">
    <property type="component" value="Unassembled WGS sequence"/>
</dbReference>
<dbReference type="Pfam" id="PF07733">
    <property type="entry name" value="DNA_pol3_alpha"/>
    <property type="match status" value="1"/>
</dbReference>
<comment type="caution">
    <text evidence="11">The sequence shown here is derived from an EMBL/GenBank/DDBJ whole genome shotgun (WGS) entry which is preliminary data.</text>
</comment>
<gene>
    <name evidence="11" type="primary">dnaE</name>
    <name evidence="11" type="ORF">E5S67_01180</name>
</gene>
<dbReference type="PANTHER" id="PTHR32294">
    <property type="entry name" value="DNA POLYMERASE III SUBUNIT ALPHA"/>
    <property type="match status" value="1"/>
</dbReference>
<accession>A0ABX2CSS0</accession>
<keyword evidence="7" id="KW-0235">DNA replication</keyword>
<dbReference type="GO" id="GO:0003887">
    <property type="term" value="F:DNA-directed DNA polymerase activity"/>
    <property type="evidence" value="ECO:0007669"/>
    <property type="project" value="UniProtKB-EC"/>
</dbReference>
<dbReference type="CDD" id="cd12113">
    <property type="entry name" value="PHP_PolIIIA_DnaE3"/>
    <property type="match status" value="1"/>
</dbReference>
<evidence type="ECO:0000256" key="5">
    <source>
        <dbReference type="ARBA" id="ARBA00022679"/>
    </source>
</evidence>
<evidence type="ECO:0000256" key="2">
    <source>
        <dbReference type="ARBA" id="ARBA00009496"/>
    </source>
</evidence>
<evidence type="ECO:0000256" key="9">
    <source>
        <dbReference type="ARBA" id="ARBA00049244"/>
    </source>
</evidence>
<keyword evidence="12" id="KW-1185">Reference proteome</keyword>
<evidence type="ECO:0000256" key="8">
    <source>
        <dbReference type="ARBA" id="ARBA00022932"/>
    </source>
</evidence>
<dbReference type="InterPro" id="IPR016195">
    <property type="entry name" value="Pol/histidinol_Pase-like"/>
</dbReference>
<keyword evidence="8" id="KW-0239">DNA-directed DNA polymerase</keyword>
<dbReference type="InterPro" id="IPR011708">
    <property type="entry name" value="DNA_pol3_alpha_NTPase_dom"/>
</dbReference>
<dbReference type="NCBIfam" id="TIGR00594">
    <property type="entry name" value="polc"/>
    <property type="match status" value="1"/>
</dbReference>
<evidence type="ECO:0000256" key="4">
    <source>
        <dbReference type="ARBA" id="ARBA00019114"/>
    </source>
</evidence>
<reference evidence="11 12" key="1">
    <citation type="journal article" date="2020" name="Sci. Rep.">
        <title>A novel cyanobacterial geosmin producer, revising GeoA distribution and dispersion patterns in Bacteria.</title>
        <authorList>
            <person name="Churro C."/>
            <person name="Semedo-Aguiar A.P."/>
            <person name="Silva A.D."/>
            <person name="Pereira-Leal J.B."/>
            <person name="Leite R.B."/>
        </authorList>
    </citation>
    <scope>NUCLEOTIDE SEQUENCE [LARGE SCALE GENOMIC DNA]</scope>
    <source>
        <strain evidence="11 12">IPMA8</strain>
    </source>
</reference>
<sequence>MSFVGLHIHSDYSLLDGASQLQQLAERAVELGMPAIALTDHGVMYGAIELIKVCRNKNIKPIIGNEMYVVNGDIEVKVRGRRKYHQVVLAKNTQGYKNLVKLTTISHLKGMPERGIFARPCINKELLKQYSEGLIVTSACLGGEVPQMILQNKLDAAREVATWYKEVFGEDYYIEIQDHGSPEDRIVNVEIVKIARELNIKIIATNDSHYISCNDVEAHDALLCINTNKLIEEDKRMRYSGTEYLKSAMEMAQLFRDHLDDETIKEAIETTLEVANKVSRYELTGEARIPTIPIPPEHTADTYVEEISWLGLLERLKARTRNEIPPVYKQRLEYELKMLQQMGFSEYFLVVWDYIKYARDNDIPVGPGRGSAAGSLVAYVLKITNIDPVHHGLLFERFLNPERKSMPDIDSDFCIERRDDMIKYVTEKYGSERVAQIITFNRMTSKAVLKDVARVLGIPYKKADEMAKLIPVSRGKPEKLKVMISDETPAQEFKDNYENTICINAETGTEVPVRQWIDMAIRIEGTNKTYGVHAAGVVISSEPLDELVPLQKNNEGAVITQYFMEDLEFLGLLKMDFLGLKNLTTLQKTVDYIKQTQNLIVDPEMLPSDIERRAQETFGRIKKLPDDVDKTYRLLERGDLEGIFQLESSGMLDVVKKLKPSCLDDISSILALYRPGPLDAGLIPQFIDCKHGKTVEYDHPLLEPILKETYGTLCFQEQIMRMAQELAGYSLGQADLLRRAMGKKKADEMQKQKETFIDGATKNGVSQRIADKLFAQMLQFAEYCFNKSHSMAYAYITYQTAYLKANYPLEYMAALLTANRGDQDKVQKYIANCLKLGIEVEPPDVNSSELTFTPMPKQMTGSAKDKILFGISAVKNVGEAAIENILAARQEGGKFKSLPDLCDRVNLHSVNRRALEALIQCGAFDKIDDNRHQLVNDLEGVMKWAQDRKRDRESGQGNLFDLLGTNSFGKSVNTYESAPKSKLVKDFDKQEKLRLEKELLGFYVSEHPLKFLIQVNQDPDVVTLEQLADKKGKVAVIVMLSAIKLVVTKKGEAMAILQLEDLTHQIKAVVFPKAYEQVKPYIVENAILQISGKIEKDGEEIQIIVDTAKPVETVQVTEEIERAEPEINNPWPAEPVNVVRSTKPVEVLEMVIVKLTPQQVQDGKKLNSLKAILQELSNRGEGASVSLGGIVVGEYSCQPLRISPQLWVQDGEGTVSRLKSAGFDAWVFPLDNRGDAAVFREMRSQLNVHSWASRLLDIDADRLHKYLNYLAQLNRRPPN</sequence>
<comment type="subcellular location">
    <subcellularLocation>
        <location evidence="1">Cytoplasm</location>
    </subcellularLocation>
</comment>
<dbReference type="NCBIfam" id="NF004226">
    <property type="entry name" value="PRK05673.1"/>
    <property type="match status" value="1"/>
</dbReference>
<dbReference type="InterPro" id="IPR004013">
    <property type="entry name" value="PHP_dom"/>
</dbReference>
<dbReference type="Pfam" id="PF14579">
    <property type="entry name" value="HHH_6"/>
    <property type="match status" value="1"/>
</dbReference>
<proteinExistence type="inferred from homology"/>
<feature type="domain" description="Polymerase/histidinol phosphatase N-terminal" evidence="10">
    <location>
        <begin position="4"/>
        <end position="71"/>
    </location>
</feature>
<dbReference type="Pfam" id="PF17657">
    <property type="entry name" value="DNA_pol3_finger"/>
    <property type="match status" value="1"/>
</dbReference>